<name>A0ABR3Y8K4_9PEZI</name>
<evidence type="ECO:0000256" key="1">
    <source>
        <dbReference type="ARBA" id="ARBA00004123"/>
    </source>
</evidence>
<sequence>MPTSLPESLSPDSIDTLTELSAILARLRPAHLTGGGIVNGSNGGTFSTPAPLPDSVTGTTPRPSTSTPANLAQPAPPLLASSSAAAASGEVLDGGQSGTGGTIFALKDIPTATDGLKHKLQRARVQIRELPDMGRTVSQQQEEIAELEGRIARQREVLRSLREVGLRFAMGEERPPSRDAPDVVMQG</sequence>
<gene>
    <name evidence="7" type="primary">MED9</name>
    <name evidence="10" type="ORF">VTK73DRAFT_6782</name>
</gene>
<comment type="caution">
    <text evidence="10">The sequence shown here is derived from an EMBL/GenBank/DDBJ whole genome shotgun (WGS) entry which is preliminary data.</text>
</comment>
<comment type="function">
    <text evidence="7">Component of the Mediator complex, a coactivator involved in the regulated transcription of nearly all RNA polymerase II-dependent genes. Mediator functions as a bridge to convey information from gene-specific regulatory proteins to the basal RNA polymerase II transcription machinery. Mediator is recruited to promoters by direct interactions with regulatory proteins and serves as a scaffold for the assembly of a functional preinitiation complex with RNA polymerase II and the general transcription factors.</text>
</comment>
<comment type="subcellular location">
    <subcellularLocation>
        <location evidence="1 7">Nucleus</location>
    </subcellularLocation>
</comment>
<feature type="compositionally biased region" description="Gly residues" evidence="9">
    <location>
        <begin position="33"/>
        <end position="43"/>
    </location>
</feature>
<accession>A0ABR3Y8K4</accession>
<feature type="region of interest" description="Disordered" evidence="9">
    <location>
        <begin position="32"/>
        <end position="97"/>
    </location>
</feature>
<feature type="compositionally biased region" description="Low complexity" evidence="9">
    <location>
        <begin position="55"/>
        <end position="88"/>
    </location>
</feature>
<keyword evidence="8" id="KW-0175">Coiled coil</keyword>
<keyword evidence="6 7" id="KW-0539">Nucleus</keyword>
<keyword evidence="4 7" id="KW-0010">Activator</keyword>
<evidence type="ECO:0000256" key="4">
    <source>
        <dbReference type="ARBA" id="ARBA00023159"/>
    </source>
</evidence>
<organism evidence="10 11">
    <name type="scientific">Phialemonium thermophilum</name>
    <dbReference type="NCBI Taxonomy" id="223376"/>
    <lineage>
        <taxon>Eukaryota</taxon>
        <taxon>Fungi</taxon>
        <taxon>Dikarya</taxon>
        <taxon>Ascomycota</taxon>
        <taxon>Pezizomycotina</taxon>
        <taxon>Sordariomycetes</taxon>
        <taxon>Sordariomycetidae</taxon>
        <taxon>Cephalothecales</taxon>
        <taxon>Cephalothecaceae</taxon>
        <taxon>Phialemonium</taxon>
    </lineage>
</organism>
<keyword evidence="11" id="KW-1185">Reference proteome</keyword>
<dbReference type="InterPro" id="IPR011425">
    <property type="entry name" value="Med9"/>
</dbReference>
<evidence type="ECO:0000256" key="8">
    <source>
        <dbReference type="SAM" id="Coils"/>
    </source>
</evidence>
<evidence type="ECO:0000256" key="7">
    <source>
        <dbReference type="RuleBase" id="RU364145"/>
    </source>
</evidence>
<protein>
    <recommendedName>
        <fullName evidence="7">Mediator of RNA polymerase II transcription subunit 9</fullName>
    </recommendedName>
    <alternativeName>
        <fullName evidence="7">Mediator complex subunit 9</fullName>
    </alternativeName>
</protein>
<keyword evidence="5 7" id="KW-0804">Transcription</keyword>
<evidence type="ECO:0000256" key="3">
    <source>
        <dbReference type="ARBA" id="ARBA00023015"/>
    </source>
</evidence>
<dbReference type="Proteomes" id="UP001586593">
    <property type="component" value="Unassembled WGS sequence"/>
</dbReference>
<dbReference type="Pfam" id="PF07544">
    <property type="entry name" value="Med9"/>
    <property type="match status" value="1"/>
</dbReference>
<proteinExistence type="inferred from homology"/>
<keyword evidence="3 7" id="KW-0805">Transcription regulation</keyword>
<evidence type="ECO:0000256" key="2">
    <source>
        <dbReference type="ARBA" id="ARBA00008089"/>
    </source>
</evidence>
<comment type="subunit">
    <text evidence="7">Component of the Mediator complex.</text>
</comment>
<evidence type="ECO:0000313" key="10">
    <source>
        <dbReference type="EMBL" id="KAL1884113.1"/>
    </source>
</evidence>
<evidence type="ECO:0000256" key="5">
    <source>
        <dbReference type="ARBA" id="ARBA00023163"/>
    </source>
</evidence>
<evidence type="ECO:0000256" key="6">
    <source>
        <dbReference type="ARBA" id="ARBA00023242"/>
    </source>
</evidence>
<evidence type="ECO:0000313" key="11">
    <source>
        <dbReference type="Proteomes" id="UP001586593"/>
    </source>
</evidence>
<evidence type="ECO:0000256" key="9">
    <source>
        <dbReference type="SAM" id="MobiDB-lite"/>
    </source>
</evidence>
<dbReference type="EMBL" id="JAZHXJ010000004">
    <property type="protein sequence ID" value="KAL1884113.1"/>
    <property type="molecule type" value="Genomic_DNA"/>
</dbReference>
<comment type="similarity">
    <text evidence="2 7">Belongs to the Mediator complex subunit 9 family.</text>
</comment>
<feature type="coiled-coil region" evidence="8">
    <location>
        <begin position="137"/>
        <end position="164"/>
    </location>
</feature>
<reference evidence="10 11" key="1">
    <citation type="journal article" date="2024" name="Commun. Biol.">
        <title>Comparative genomic analysis of thermophilic fungi reveals convergent evolutionary adaptations and gene losses.</title>
        <authorList>
            <person name="Steindorff A.S."/>
            <person name="Aguilar-Pontes M.V."/>
            <person name="Robinson A.J."/>
            <person name="Andreopoulos B."/>
            <person name="LaButti K."/>
            <person name="Kuo A."/>
            <person name="Mondo S."/>
            <person name="Riley R."/>
            <person name="Otillar R."/>
            <person name="Haridas S."/>
            <person name="Lipzen A."/>
            <person name="Grimwood J."/>
            <person name="Schmutz J."/>
            <person name="Clum A."/>
            <person name="Reid I.D."/>
            <person name="Moisan M.C."/>
            <person name="Butler G."/>
            <person name="Nguyen T.T.M."/>
            <person name="Dewar K."/>
            <person name="Conant G."/>
            <person name="Drula E."/>
            <person name="Henrissat B."/>
            <person name="Hansel C."/>
            <person name="Singer S."/>
            <person name="Hutchinson M.I."/>
            <person name="de Vries R.P."/>
            <person name="Natvig D.O."/>
            <person name="Powell A.J."/>
            <person name="Tsang A."/>
            <person name="Grigoriev I.V."/>
        </authorList>
    </citation>
    <scope>NUCLEOTIDE SEQUENCE [LARGE SCALE GENOMIC DNA]</scope>
    <source>
        <strain evidence="10 11">ATCC 24622</strain>
    </source>
</reference>